<feature type="compositionally biased region" description="Polar residues" evidence="1">
    <location>
        <begin position="11"/>
        <end position="21"/>
    </location>
</feature>
<dbReference type="Proteomes" id="UP000001505">
    <property type="component" value="Chromosome"/>
</dbReference>
<feature type="region of interest" description="Disordered" evidence="1">
    <location>
        <begin position="1"/>
        <end position="37"/>
    </location>
</feature>
<gene>
    <name evidence="2" type="ordered locus">wcw_1247</name>
</gene>
<name>D6YWU3_WADCW</name>
<dbReference type="STRING" id="716544.wcw_1247"/>
<dbReference type="RefSeq" id="WP_013182316.1">
    <property type="nucleotide sequence ID" value="NC_014225.1"/>
</dbReference>
<evidence type="ECO:0000313" key="3">
    <source>
        <dbReference type="Proteomes" id="UP000001505"/>
    </source>
</evidence>
<protein>
    <submittedName>
        <fullName evidence="2">Uncharacterized protein</fullName>
    </submittedName>
</protein>
<sequence length="327" mass="37075">MIDRASRENVETPTLPRSSSLEQHEIRPNPTAETPPKARSALENLGQFFKALRWPTLLVKIAEIFEKIFAHQRYVKRHRKRAQSYMLPTEEKIKSVREFKINRGGQYACVPDSAILERNQEDYRHLDKKIGGHLALDKGSALEVEEFISGKHHVTAYDVRTGVPEPGSVIPTTTRFADKPEAGNHLINCYMTQRDGVGIIRTGVIDTPEKAAEFKAAAEELNQQMGRKGKPLRIVSQQLNSPEKEGKMIRSQHQYLLRQGSEDFQIAHLNSPSNRFYHYAKAHGSKPIVSAILTGEKKSHQQNVEGMAQYLGWILEDVDSQIADKFK</sequence>
<dbReference type="HOGENOM" id="CLU_849787_0_0_0"/>
<feature type="compositionally biased region" description="Basic and acidic residues" evidence="1">
    <location>
        <begin position="1"/>
        <end position="10"/>
    </location>
</feature>
<dbReference type="AlphaFoldDB" id="D6YWU3"/>
<reference evidence="2 3" key="1">
    <citation type="journal article" date="2010" name="PLoS ONE">
        <title>The Waddlia genome: a window into chlamydial biology.</title>
        <authorList>
            <person name="Bertelli C."/>
            <person name="Collyn F."/>
            <person name="Croxatto A."/>
            <person name="Ruckert C."/>
            <person name="Polkinghorne A."/>
            <person name="Kebbi-Beghdadi C."/>
            <person name="Goesmann A."/>
            <person name="Vaughan L."/>
            <person name="Greub G."/>
        </authorList>
    </citation>
    <scope>NUCLEOTIDE SEQUENCE [LARGE SCALE GENOMIC DNA]</scope>
    <source>
        <strain evidence="3">ATCC VR-1470 / WSU 86-1044</strain>
    </source>
</reference>
<organism evidence="2 3">
    <name type="scientific">Waddlia chondrophila (strain ATCC VR-1470 / WSU 86-1044)</name>
    <dbReference type="NCBI Taxonomy" id="716544"/>
    <lineage>
        <taxon>Bacteria</taxon>
        <taxon>Pseudomonadati</taxon>
        <taxon>Chlamydiota</taxon>
        <taxon>Chlamydiia</taxon>
        <taxon>Parachlamydiales</taxon>
        <taxon>Waddliaceae</taxon>
        <taxon>Waddlia</taxon>
    </lineage>
</organism>
<evidence type="ECO:0000313" key="2">
    <source>
        <dbReference type="EMBL" id="ADI38604.1"/>
    </source>
</evidence>
<proteinExistence type="predicted"/>
<keyword evidence="3" id="KW-1185">Reference proteome</keyword>
<accession>D6YWU3</accession>
<evidence type="ECO:0000256" key="1">
    <source>
        <dbReference type="SAM" id="MobiDB-lite"/>
    </source>
</evidence>
<dbReference type="KEGG" id="wch:wcw_1247"/>
<dbReference type="EMBL" id="CP001928">
    <property type="protein sequence ID" value="ADI38604.1"/>
    <property type="molecule type" value="Genomic_DNA"/>
</dbReference>